<comment type="caution">
    <text evidence="3">The sequence shown here is derived from an EMBL/GenBank/DDBJ whole genome shotgun (WGS) entry which is preliminary data.</text>
</comment>
<gene>
    <name evidence="3" type="ORF">J120_00615</name>
</gene>
<proteinExistence type="predicted"/>
<protein>
    <submittedName>
        <fullName evidence="3">Uncharacterized protein</fullName>
    </submittedName>
</protein>
<feature type="transmembrane region" description="Helical" evidence="1">
    <location>
        <begin position="465"/>
        <end position="488"/>
    </location>
</feature>
<evidence type="ECO:0000313" key="3">
    <source>
        <dbReference type="EMBL" id="KIX85466.1"/>
    </source>
</evidence>
<keyword evidence="2" id="KW-0732">Signal</keyword>
<dbReference type="EMBL" id="ARQD01000001">
    <property type="protein sequence ID" value="KIX85466.1"/>
    <property type="molecule type" value="Genomic_DNA"/>
</dbReference>
<feature type="chain" id="PRO_5002261564" evidence="2">
    <location>
        <begin position="24"/>
        <end position="531"/>
    </location>
</feature>
<keyword evidence="4" id="KW-1185">Reference proteome</keyword>
<dbReference type="AlphaFoldDB" id="A0A0D2JEG5"/>
<keyword evidence="1" id="KW-1133">Transmembrane helix</keyword>
<dbReference type="Gene3D" id="3.80.10.10">
    <property type="entry name" value="Ribonuclease Inhibitor"/>
    <property type="match status" value="1"/>
</dbReference>
<evidence type="ECO:0000313" key="4">
    <source>
        <dbReference type="Proteomes" id="UP000032214"/>
    </source>
</evidence>
<keyword evidence="1" id="KW-0472">Membrane</keyword>
<organism evidence="3 4">
    <name type="scientific">candidate division TM6 bacterium JCVI TM6SC1</name>
    <dbReference type="NCBI Taxonomy" id="1306947"/>
    <lineage>
        <taxon>Bacteria</taxon>
        <taxon>Candidatus Babelota</taxon>
        <taxon>Vermiphilus</taxon>
    </lineage>
</organism>
<dbReference type="SUPFAM" id="SSF52058">
    <property type="entry name" value="L domain-like"/>
    <property type="match status" value="1"/>
</dbReference>
<dbReference type="Proteomes" id="UP000032214">
    <property type="component" value="Unassembled WGS sequence"/>
</dbReference>
<evidence type="ECO:0000256" key="2">
    <source>
        <dbReference type="SAM" id="SignalP"/>
    </source>
</evidence>
<accession>A0A0D2JEG5</accession>
<name>A0A0D2JEG5_9BACT</name>
<evidence type="ECO:0000256" key="1">
    <source>
        <dbReference type="SAM" id="Phobius"/>
    </source>
</evidence>
<dbReference type="InterPro" id="IPR032675">
    <property type="entry name" value="LRR_dom_sf"/>
</dbReference>
<feature type="signal peptide" evidence="2">
    <location>
        <begin position="1"/>
        <end position="23"/>
    </location>
</feature>
<keyword evidence="1" id="KW-0812">Transmembrane</keyword>
<sequence length="531" mass="61400">MKKFTQLLCLCVYILNVYHYAHSADKVKTTNSDSPVYITKLPPRIQAGEIALHTNDNYYVIAPKKIVKNEGVFGYPELDPSGSSESLDVIELGNLFRNNNSHEYLTADNLVNFYKYILKKYQPHSLADAQSLYILAKDLGYNEEIIQETAQIYLSLLKDYFTDPAIDPHALLDLDLWTHRTDDSLDKMKIRYNCINYNHDIWGNTNNFIPSLCVISTRSTDIMIVIDISECPITRIDEDFISKIVKRIGERNTEQIVKISFVSNQILKFDYDALCKLFVNLKAIDLSNNLIYMFDGDKMSKISQIEVINLRNNPLLYPEWGTPIKIRGLKFLINANYTQEQYQKIAEACRFHPSLAAHIGISLAQALCAVDAYAGLCFQNYKPRYNKSFWRARYTLWLTGLVVSIVTGYKATAGLSHNSLSIFLNYFTDKLKKKDFINFNIEKAWTALYRQKNTVSLQQICMRTVIVVFICLAYNYALVRIAYLMGLYRKHISQPLKKVIVQNTVFTNPNELKKYYPTILPEYAGWIYFRH</sequence>
<reference evidence="3 4" key="1">
    <citation type="journal article" date="2013" name="Proc. Natl. Acad. Sci. U.S.A.">
        <title>Candidate phylum TM6 genome recovered from a hospital sink biofilm provides genomic insights into this uncultivated phylum.</title>
        <authorList>
            <person name="McLean J.S."/>
            <person name="Lombardo M.J."/>
            <person name="Badger J.H."/>
            <person name="Edlund A."/>
            <person name="Novotny M."/>
            <person name="Yee-Greenbaum J."/>
            <person name="Vyahhi N."/>
            <person name="Hall A.P."/>
            <person name="Yang Y."/>
            <person name="Dupont C.L."/>
            <person name="Ziegler M.G."/>
            <person name="Chitsaz H."/>
            <person name="Allen A.E."/>
            <person name="Yooseph S."/>
            <person name="Tesler G."/>
            <person name="Pevzner P.A."/>
            <person name="Friedman R.M."/>
            <person name="Nealson K.H."/>
            <person name="Venter J.C."/>
            <person name="Lasken R.S."/>
        </authorList>
    </citation>
    <scope>NUCLEOTIDE SEQUENCE [LARGE SCALE GENOMIC DNA]</scope>
    <source>
        <strain evidence="3 4">TM6SC1</strain>
    </source>
</reference>